<protein>
    <submittedName>
        <fullName evidence="1">Uncharacterized protein</fullName>
    </submittedName>
</protein>
<organism evidence="1">
    <name type="scientific">bioreactor metagenome</name>
    <dbReference type="NCBI Taxonomy" id="1076179"/>
    <lineage>
        <taxon>unclassified sequences</taxon>
        <taxon>metagenomes</taxon>
        <taxon>ecological metagenomes</taxon>
    </lineage>
</organism>
<dbReference type="EMBL" id="VSSQ01000122">
    <property type="protein sequence ID" value="MPL79005.1"/>
    <property type="molecule type" value="Genomic_DNA"/>
</dbReference>
<comment type="caution">
    <text evidence="1">The sequence shown here is derived from an EMBL/GenBank/DDBJ whole genome shotgun (WGS) entry which is preliminary data.</text>
</comment>
<accession>A0A644UJ54</accession>
<dbReference type="AlphaFoldDB" id="A0A644UJ54"/>
<gene>
    <name evidence="1" type="ORF">SDC9_24878</name>
</gene>
<sequence>MMYNNDRMCKVENPFREAGFQGRVRGYSNSKISIPDEITGISGMVCKND</sequence>
<name>A0A644UJ54_9ZZZZ</name>
<proteinExistence type="predicted"/>
<evidence type="ECO:0000313" key="1">
    <source>
        <dbReference type="EMBL" id="MPL79005.1"/>
    </source>
</evidence>
<reference evidence="1" key="1">
    <citation type="submission" date="2019-08" db="EMBL/GenBank/DDBJ databases">
        <authorList>
            <person name="Kucharzyk K."/>
            <person name="Murdoch R.W."/>
            <person name="Higgins S."/>
            <person name="Loffler F."/>
        </authorList>
    </citation>
    <scope>NUCLEOTIDE SEQUENCE</scope>
</reference>